<dbReference type="EMBL" id="ABIC01000038">
    <property type="protein sequence ID" value="EDP99485.1"/>
    <property type="molecule type" value="Genomic_DNA"/>
</dbReference>
<gene>
    <name evidence="1" type="ORF">KT99_11480</name>
</gene>
<keyword evidence="2" id="KW-1185">Reference proteome</keyword>
<reference evidence="1 2" key="1">
    <citation type="submission" date="2007-10" db="EMBL/GenBank/DDBJ databases">
        <authorList>
            <person name="Yayanos A."/>
            <person name="Ferriera S."/>
            <person name="Johnson J."/>
            <person name="Kravitz S."/>
            <person name="Halpern A."/>
            <person name="Remington K."/>
            <person name="Beeson K."/>
            <person name="Tran B."/>
            <person name="Rogers Y.-H."/>
            <person name="Friedman R."/>
            <person name="Venter J.C."/>
        </authorList>
    </citation>
    <scope>NUCLEOTIDE SEQUENCE [LARGE SCALE GENOMIC DNA]</scope>
    <source>
        <strain evidence="1 2">KT99</strain>
    </source>
</reference>
<dbReference type="Proteomes" id="UP000005839">
    <property type="component" value="Unassembled WGS sequence"/>
</dbReference>
<dbReference type="AlphaFoldDB" id="A9EKI4"/>
<protein>
    <submittedName>
        <fullName evidence="1">Thiamine biosynthesis protein ThiC</fullName>
    </submittedName>
</protein>
<accession>A9EKI4</accession>
<name>A9EKI4_9GAMM</name>
<evidence type="ECO:0000313" key="2">
    <source>
        <dbReference type="Proteomes" id="UP000005839"/>
    </source>
</evidence>
<comment type="caution">
    <text evidence="1">The sequence shown here is derived from an EMBL/GenBank/DDBJ whole genome shotgun (WGS) entry which is preliminary data.</text>
</comment>
<evidence type="ECO:0000313" key="1">
    <source>
        <dbReference type="EMBL" id="EDP99485.1"/>
    </source>
</evidence>
<organism evidence="1 2">
    <name type="scientific">Shewanella benthica KT99</name>
    <dbReference type="NCBI Taxonomy" id="314608"/>
    <lineage>
        <taxon>Bacteria</taxon>
        <taxon>Pseudomonadati</taxon>
        <taxon>Pseudomonadota</taxon>
        <taxon>Gammaproteobacteria</taxon>
        <taxon>Alteromonadales</taxon>
        <taxon>Shewanellaceae</taxon>
        <taxon>Shewanella</taxon>
    </lineage>
</organism>
<proteinExistence type="predicted"/>
<sequence length="66" mass="7599">MMLLKAFRVEEVLLSENKEELKGLKAEMCAVNLDIQFDTSFEPQELNHELMPFSLSAYEHVNLVAN</sequence>